<organism evidence="1">
    <name type="scientific">Arion vulgaris</name>
    <dbReference type="NCBI Taxonomy" id="1028688"/>
    <lineage>
        <taxon>Eukaryota</taxon>
        <taxon>Metazoa</taxon>
        <taxon>Spiralia</taxon>
        <taxon>Lophotrochozoa</taxon>
        <taxon>Mollusca</taxon>
        <taxon>Gastropoda</taxon>
        <taxon>Heterobranchia</taxon>
        <taxon>Euthyneura</taxon>
        <taxon>Panpulmonata</taxon>
        <taxon>Eupulmonata</taxon>
        <taxon>Stylommatophora</taxon>
        <taxon>Helicina</taxon>
        <taxon>Arionoidea</taxon>
        <taxon>Arionidae</taxon>
        <taxon>Arion</taxon>
    </lineage>
</organism>
<protein>
    <submittedName>
        <fullName evidence="1">Uncharacterized protein</fullName>
    </submittedName>
</protein>
<feature type="non-terminal residue" evidence="1">
    <location>
        <position position="233"/>
    </location>
</feature>
<feature type="non-terminal residue" evidence="1">
    <location>
        <position position="1"/>
    </location>
</feature>
<evidence type="ECO:0000313" key="1">
    <source>
        <dbReference type="EMBL" id="CEK71233.1"/>
    </source>
</evidence>
<accession>A0A0B6ZRL7</accession>
<reference evidence="1" key="1">
    <citation type="submission" date="2014-12" db="EMBL/GenBank/DDBJ databases">
        <title>Insight into the proteome of Arion vulgaris.</title>
        <authorList>
            <person name="Aradska J."/>
            <person name="Bulat T."/>
            <person name="Smidak R."/>
            <person name="Sarate P."/>
            <person name="Gangsoo J."/>
            <person name="Sialana F."/>
            <person name="Bilban M."/>
            <person name="Lubec G."/>
        </authorList>
    </citation>
    <scope>NUCLEOTIDE SEQUENCE</scope>
    <source>
        <tissue evidence="1">Skin</tissue>
    </source>
</reference>
<sequence length="233" mass="25358">VRSQDNEIVTPVSVKMDTETKPNEAFPDLISAALHGAGISGDDLAFDFDISDLQDSPSEPLQNGMSHVWKDESQLTAQSTPQVVQQTSFQPLVHSTSSNIMRQLANQAQLQMRPSLQTIQPMTVINPPAARQQQSIAQNITIQGVSRAYPPTDQGHTLQQSVVPQGVQSFRIIRTPTNVTRSHNQQVILPALQQQKVRSQPVPRHLIQSSSPQVISTSLLTNGSSGSVISGNM</sequence>
<name>A0A0B6ZRL7_9EUPU</name>
<gene>
    <name evidence="1" type="primary">ORF77469</name>
</gene>
<proteinExistence type="predicted"/>
<dbReference type="AlphaFoldDB" id="A0A0B6ZRL7"/>
<dbReference type="EMBL" id="HACG01024368">
    <property type="protein sequence ID" value="CEK71233.1"/>
    <property type="molecule type" value="Transcribed_RNA"/>
</dbReference>